<proteinExistence type="predicted"/>
<accession>A0AAV4BVH5</accession>
<comment type="caution">
    <text evidence="1">The sequence shown here is derived from an EMBL/GenBank/DDBJ whole genome shotgun (WGS) entry which is preliminary data.</text>
</comment>
<protein>
    <submittedName>
        <fullName evidence="1">Uncharacterized protein</fullName>
    </submittedName>
</protein>
<organism evidence="1 2">
    <name type="scientific">Plakobranchus ocellatus</name>
    <dbReference type="NCBI Taxonomy" id="259542"/>
    <lineage>
        <taxon>Eukaryota</taxon>
        <taxon>Metazoa</taxon>
        <taxon>Spiralia</taxon>
        <taxon>Lophotrochozoa</taxon>
        <taxon>Mollusca</taxon>
        <taxon>Gastropoda</taxon>
        <taxon>Heterobranchia</taxon>
        <taxon>Euthyneura</taxon>
        <taxon>Panpulmonata</taxon>
        <taxon>Sacoglossa</taxon>
        <taxon>Placobranchoidea</taxon>
        <taxon>Plakobranchidae</taxon>
        <taxon>Plakobranchus</taxon>
    </lineage>
</organism>
<dbReference type="AlphaFoldDB" id="A0AAV4BVH5"/>
<sequence length="74" mass="8023">MTSCFLRSRDRVKTTTNLTVQSYDPAHIKIKRMLFFSLESVGGTVASESALKSVGILLLRVGAPPSAFRPDVGP</sequence>
<reference evidence="1 2" key="1">
    <citation type="journal article" date="2021" name="Elife">
        <title>Chloroplast acquisition without the gene transfer in kleptoplastic sea slugs, Plakobranchus ocellatus.</title>
        <authorList>
            <person name="Maeda T."/>
            <person name="Takahashi S."/>
            <person name="Yoshida T."/>
            <person name="Shimamura S."/>
            <person name="Takaki Y."/>
            <person name="Nagai Y."/>
            <person name="Toyoda A."/>
            <person name="Suzuki Y."/>
            <person name="Arimoto A."/>
            <person name="Ishii H."/>
            <person name="Satoh N."/>
            <person name="Nishiyama T."/>
            <person name="Hasebe M."/>
            <person name="Maruyama T."/>
            <person name="Minagawa J."/>
            <person name="Obokata J."/>
            <person name="Shigenobu S."/>
        </authorList>
    </citation>
    <scope>NUCLEOTIDE SEQUENCE [LARGE SCALE GENOMIC DNA]</scope>
</reference>
<gene>
    <name evidence="1" type="ORF">PoB_004983500</name>
</gene>
<dbReference type="Proteomes" id="UP000735302">
    <property type="component" value="Unassembled WGS sequence"/>
</dbReference>
<name>A0AAV4BVH5_9GAST</name>
<dbReference type="EMBL" id="BLXT01005511">
    <property type="protein sequence ID" value="GFO23330.1"/>
    <property type="molecule type" value="Genomic_DNA"/>
</dbReference>
<evidence type="ECO:0000313" key="1">
    <source>
        <dbReference type="EMBL" id="GFO23330.1"/>
    </source>
</evidence>
<evidence type="ECO:0000313" key="2">
    <source>
        <dbReference type="Proteomes" id="UP000735302"/>
    </source>
</evidence>
<keyword evidence="2" id="KW-1185">Reference proteome</keyword>